<keyword evidence="9" id="KW-1185">Reference proteome</keyword>
<organism evidence="8 9">
    <name type="scientific">Halorhabdus utahensis (strain DSM 12940 / JCM 11049 / AX-2)</name>
    <dbReference type="NCBI Taxonomy" id="519442"/>
    <lineage>
        <taxon>Archaea</taxon>
        <taxon>Methanobacteriati</taxon>
        <taxon>Methanobacteriota</taxon>
        <taxon>Stenosarchaea group</taxon>
        <taxon>Halobacteria</taxon>
        <taxon>Halobacteriales</taxon>
        <taxon>Haloarculaceae</taxon>
        <taxon>Halorhabdus</taxon>
    </lineage>
</organism>
<dbReference type="AlphaFoldDB" id="C7NST7"/>
<protein>
    <submittedName>
        <fullName evidence="8">Na+/H+ antiporter MnhB subunit-related protein</fullName>
    </submittedName>
</protein>
<evidence type="ECO:0000256" key="6">
    <source>
        <dbReference type="SAM" id="Phobius"/>
    </source>
</evidence>
<keyword evidence="5 6" id="KW-0472">Membrane</keyword>
<evidence type="ECO:0000256" key="4">
    <source>
        <dbReference type="ARBA" id="ARBA00022989"/>
    </source>
</evidence>
<dbReference type="Pfam" id="PF04039">
    <property type="entry name" value="MnhB"/>
    <property type="match status" value="2"/>
</dbReference>
<dbReference type="InterPro" id="IPR007182">
    <property type="entry name" value="MnhB"/>
</dbReference>
<dbReference type="eggNOG" id="arCOG03079">
    <property type="taxonomic scope" value="Archaea"/>
</dbReference>
<proteinExistence type="predicted"/>
<feature type="transmembrane region" description="Helical" evidence="6">
    <location>
        <begin position="116"/>
        <end position="139"/>
    </location>
</feature>
<dbReference type="GeneID" id="8382828"/>
<dbReference type="HOGENOM" id="CLU_101659_1_0_2"/>
<dbReference type="InterPro" id="IPR050622">
    <property type="entry name" value="CPA3_antiporter_subunitB"/>
</dbReference>
<evidence type="ECO:0000256" key="3">
    <source>
        <dbReference type="ARBA" id="ARBA00022692"/>
    </source>
</evidence>
<evidence type="ECO:0000259" key="7">
    <source>
        <dbReference type="Pfam" id="PF04039"/>
    </source>
</evidence>
<evidence type="ECO:0000313" key="8">
    <source>
        <dbReference type="EMBL" id="ACV10748.1"/>
    </source>
</evidence>
<dbReference type="RefSeq" id="WP_015788329.1">
    <property type="nucleotide sequence ID" value="NC_013158.1"/>
</dbReference>
<evidence type="ECO:0000256" key="1">
    <source>
        <dbReference type="ARBA" id="ARBA00004651"/>
    </source>
</evidence>
<reference evidence="8 9" key="1">
    <citation type="journal article" date="2009" name="Stand. Genomic Sci.">
        <title>Complete genome sequence of Halorhabdus utahensis type strain (AX-2).</title>
        <authorList>
            <person name="Anderson I."/>
            <person name="Tindall B.J."/>
            <person name="Pomrenke H."/>
            <person name="Goker M."/>
            <person name="Lapidus A."/>
            <person name="Nolan M."/>
            <person name="Copeland A."/>
            <person name="Glavina Del Rio T."/>
            <person name="Chen F."/>
            <person name="Tice H."/>
            <person name="Cheng J.F."/>
            <person name="Lucas S."/>
            <person name="Chertkov O."/>
            <person name="Bruce D."/>
            <person name="Brettin T."/>
            <person name="Detter J.C."/>
            <person name="Han C."/>
            <person name="Goodwin L."/>
            <person name="Land M."/>
            <person name="Hauser L."/>
            <person name="Chang Y.J."/>
            <person name="Jeffries C.D."/>
            <person name="Pitluck S."/>
            <person name="Pati A."/>
            <person name="Mavromatis K."/>
            <person name="Ivanova N."/>
            <person name="Ovchinnikova G."/>
            <person name="Chen A."/>
            <person name="Palaniappan K."/>
            <person name="Chain P."/>
            <person name="Rohde M."/>
            <person name="Bristow J."/>
            <person name="Eisen J.A."/>
            <person name="Markowitz V."/>
            <person name="Hugenholtz P."/>
            <person name="Kyrpides N.C."/>
            <person name="Klenk H.P."/>
        </authorList>
    </citation>
    <scope>NUCLEOTIDE SEQUENCE [LARGE SCALE GENOMIC DNA]</scope>
    <source>
        <strain evidence="9">DSM 12940 / JCM 11049 / AX-2</strain>
    </source>
</reference>
<dbReference type="OrthoDB" id="19265at2157"/>
<dbReference type="PANTHER" id="PTHR33932:SF4">
    <property type="entry name" value="NA(+)_H(+) ANTIPORTER SUBUNIT B"/>
    <property type="match status" value="1"/>
</dbReference>
<keyword evidence="4 6" id="KW-1133">Transmembrane helix</keyword>
<evidence type="ECO:0000256" key="5">
    <source>
        <dbReference type="ARBA" id="ARBA00023136"/>
    </source>
</evidence>
<name>C7NST7_HALUD</name>
<accession>C7NST7</accession>
<evidence type="ECO:0000256" key="2">
    <source>
        <dbReference type="ARBA" id="ARBA00022475"/>
    </source>
</evidence>
<sequence length="185" mass="19042">MSGESTPTTTDAETAVPQVTDGDTTVIARTVVRIVVPIILLVAIALLLQGHNQPGGGFIAGVLTTTGIALVYIIYGLHYVEDNLLSGTILPRSFPLDVGDTGSESSASITKEFGEVFTIGLIIAAGGGVAAMALGYPFLTQAVVFLEHLPIYGEVEIASALVFDLGVYVVVVGGLLTILAVVGNE</sequence>
<dbReference type="STRING" id="519442.Huta_0561"/>
<keyword evidence="3 6" id="KW-0812">Transmembrane</keyword>
<comment type="subcellular location">
    <subcellularLocation>
        <location evidence="1">Cell membrane</location>
        <topology evidence="1">Multi-pass membrane protein</topology>
    </subcellularLocation>
</comment>
<dbReference type="Proteomes" id="UP000002071">
    <property type="component" value="Chromosome"/>
</dbReference>
<dbReference type="GeneID" id="79194394"/>
<feature type="transmembrane region" description="Helical" evidence="6">
    <location>
        <begin position="55"/>
        <end position="75"/>
    </location>
</feature>
<keyword evidence="2" id="KW-1003">Cell membrane</keyword>
<dbReference type="KEGG" id="hut:Huta_0561"/>
<feature type="transmembrane region" description="Helical" evidence="6">
    <location>
        <begin position="160"/>
        <end position="182"/>
    </location>
</feature>
<dbReference type="GO" id="GO:0005886">
    <property type="term" value="C:plasma membrane"/>
    <property type="evidence" value="ECO:0007669"/>
    <property type="project" value="UniProtKB-SubCell"/>
</dbReference>
<feature type="domain" description="Na+/H+ antiporter MnhB subunit-related protein" evidence="7">
    <location>
        <begin position="27"/>
        <end position="81"/>
    </location>
</feature>
<feature type="domain" description="Na+/H+ antiporter MnhB subunit-related protein" evidence="7">
    <location>
        <begin position="113"/>
        <end position="177"/>
    </location>
</feature>
<dbReference type="EMBL" id="CP001687">
    <property type="protein sequence ID" value="ACV10748.1"/>
    <property type="molecule type" value="Genomic_DNA"/>
</dbReference>
<gene>
    <name evidence="8" type="ordered locus">Huta_0561</name>
</gene>
<dbReference type="PANTHER" id="PTHR33932">
    <property type="entry name" value="NA(+)/H(+) ANTIPORTER SUBUNIT B"/>
    <property type="match status" value="1"/>
</dbReference>
<evidence type="ECO:0000313" key="9">
    <source>
        <dbReference type="Proteomes" id="UP000002071"/>
    </source>
</evidence>
<feature type="transmembrane region" description="Helical" evidence="6">
    <location>
        <begin position="26"/>
        <end position="48"/>
    </location>
</feature>